<comment type="caution">
    <text evidence="2">The sequence shown here is derived from an EMBL/GenBank/DDBJ whole genome shotgun (WGS) entry which is preliminary data.</text>
</comment>
<dbReference type="Proteomes" id="UP000689195">
    <property type="component" value="Unassembled WGS sequence"/>
</dbReference>
<accession>A0A8S1VKH4</accession>
<dbReference type="OrthoDB" id="311530at2759"/>
<feature type="coiled-coil region" evidence="1">
    <location>
        <begin position="273"/>
        <end position="300"/>
    </location>
</feature>
<reference evidence="2" key="1">
    <citation type="submission" date="2021-01" db="EMBL/GenBank/DDBJ databases">
        <authorList>
            <consortium name="Genoscope - CEA"/>
            <person name="William W."/>
        </authorList>
    </citation>
    <scope>NUCLEOTIDE SEQUENCE</scope>
</reference>
<feature type="coiled-coil region" evidence="1">
    <location>
        <begin position="79"/>
        <end position="237"/>
    </location>
</feature>
<evidence type="ECO:0000313" key="2">
    <source>
        <dbReference type="EMBL" id="CAD8177133.1"/>
    </source>
</evidence>
<organism evidence="2 3">
    <name type="scientific">Paramecium pentaurelia</name>
    <dbReference type="NCBI Taxonomy" id="43138"/>
    <lineage>
        <taxon>Eukaryota</taxon>
        <taxon>Sar</taxon>
        <taxon>Alveolata</taxon>
        <taxon>Ciliophora</taxon>
        <taxon>Intramacronucleata</taxon>
        <taxon>Oligohymenophorea</taxon>
        <taxon>Peniculida</taxon>
        <taxon>Parameciidae</taxon>
        <taxon>Paramecium</taxon>
    </lineage>
</organism>
<dbReference type="EMBL" id="CAJJDO010000067">
    <property type="protein sequence ID" value="CAD8177133.1"/>
    <property type="molecule type" value="Genomic_DNA"/>
</dbReference>
<proteinExistence type="predicted"/>
<gene>
    <name evidence="2" type="ORF">PPENT_87.1.T0670039</name>
</gene>
<dbReference type="AlphaFoldDB" id="A0A8S1VKH4"/>
<sequence length="301" mass="36590">MNKRTFKVYFQKGQICKEYYCEYQQLKIQVAKDYNGIPFDCLLLIDQNNQVYSATQLIIQKQFEQYQSFYVYDVREMFQENLERQKQQQYNENQEIQSLKVKLYDYDQQIQKQEKKISQFQIEFQNQKAELEQEIIRLNIKIKFMNDEKQKNEYNFLNLIDEKMIQIKKAETKQELTESEIEKYKTIIQQFQTEIEYQQSNKQQDINKVEEKNRKTIQQLQEELSQLEIKLRKKDQEITDMQMGFKAQKEEDMVLTGFSLIAFKKNEQIMYENIQLKSKVEFLTQKLNNLQSSNSQITQAK</sequence>
<keyword evidence="3" id="KW-1185">Reference proteome</keyword>
<protein>
    <submittedName>
        <fullName evidence="2">Uncharacterized protein</fullName>
    </submittedName>
</protein>
<keyword evidence="1" id="KW-0175">Coiled coil</keyword>
<evidence type="ECO:0000256" key="1">
    <source>
        <dbReference type="SAM" id="Coils"/>
    </source>
</evidence>
<evidence type="ECO:0000313" key="3">
    <source>
        <dbReference type="Proteomes" id="UP000689195"/>
    </source>
</evidence>
<name>A0A8S1VKH4_9CILI</name>